<dbReference type="EMBL" id="KQ434783">
    <property type="protein sequence ID" value="KZC04815.1"/>
    <property type="molecule type" value="Genomic_DNA"/>
</dbReference>
<dbReference type="Pfam" id="PF23099">
    <property type="entry name" value="UTP20_C"/>
    <property type="match status" value="1"/>
</dbReference>
<dbReference type="SUPFAM" id="SSF48371">
    <property type="entry name" value="ARM repeat"/>
    <property type="match status" value="2"/>
</dbReference>
<feature type="domain" description="U3 small nucleolar RNA-associated protein 20" evidence="3">
    <location>
        <begin position="1560"/>
        <end position="1777"/>
    </location>
</feature>
<dbReference type="OrthoDB" id="360653at2759"/>
<dbReference type="PANTHER" id="PTHR17695:SF11">
    <property type="entry name" value="SMALL SUBUNIT PROCESSOME COMPONENT 20 HOMOLOG"/>
    <property type="match status" value="1"/>
</dbReference>
<dbReference type="InterPro" id="IPR011430">
    <property type="entry name" value="UTP20_N"/>
</dbReference>
<organism evidence="5 6">
    <name type="scientific">Dufourea novaeangliae</name>
    <name type="common">Sweat bee</name>
    <dbReference type="NCBI Taxonomy" id="178035"/>
    <lineage>
        <taxon>Eukaryota</taxon>
        <taxon>Metazoa</taxon>
        <taxon>Ecdysozoa</taxon>
        <taxon>Arthropoda</taxon>
        <taxon>Hexapoda</taxon>
        <taxon>Insecta</taxon>
        <taxon>Pterygota</taxon>
        <taxon>Neoptera</taxon>
        <taxon>Endopterygota</taxon>
        <taxon>Hymenoptera</taxon>
        <taxon>Apocrita</taxon>
        <taxon>Aculeata</taxon>
        <taxon>Apoidea</taxon>
        <taxon>Anthophila</taxon>
        <taxon>Halictidae</taxon>
        <taxon>Rophitinae</taxon>
        <taxon>Dufourea</taxon>
    </lineage>
</organism>
<dbReference type="InterPro" id="IPR011989">
    <property type="entry name" value="ARM-like"/>
</dbReference>
<feature type="domain" description="U3 small nucleolar RNA-associated protein 20 N-terminal" evidence="2">
    <location>
        <begin position="633"/>
        <end position="1273"/>
    </location>
</feature>
<dbReference type="GO" id="GO:0030686">
    <property type="term" value="C:90S preribosome"/>
    <property type="evidence" value="ECO:0007669"/>
    <property type="project" value="TreeGrafter"/>
</dbReference>
<accession>A0A154NYR5</accession>
<gene>
    <name evidence="5" type="ORF">WN55_09614</name>
</gene>
<dbReference type="InterPro" id="IPR057525">
    <property type="entry name" value="UTP20_C"/>
</dbReference>
<feature type="region of interest" description="Disordered" evidence="1">
    <location>
        <begin position="1453"/>
        <end position="1474"/>
    </location>
</feature>
<keyword evidence="6" id="KW-1185">Reference proteome</keyword>
<evidence type="ECO:0000256" key="1">
    <source>
        <dbReference type="SAM" id="MobiDB-lite"/>
    </source>
</evidence>
<evidence type="ECO:0000313" key="5">
    <source>
        <dbReference type="EMBL" id="KZC04815.1"/>
    </source>
</evidence>
<dbReference type="Proteomes" id="UP000076502">
    <property type="component" value="Unassembled WGS sequence"/>
</dbReference>
<proteinExistence type="predicted"/>
<evidence type="ECO:0000259" key="3">
    <source>
        <dbReference type="Pfam" id="PF20416"/>
    </source>
</evidence>
<dbReference type="PANTHER" id="PTHR17695">
    <property type="entry name" value="SMALL SUBUNIT PROCESSOME COMPONENT 20 HOMOLOG"/>
    <property type="match status" value="1"/>
</dbReference>
<dbReference type="InterPro" id="IPR046523">
    <property type="entry name" value="UTP20_dom"/>
</dbReference>
<dbReference type="GO" id="GO:0032040">
    <property type="term" value="C:small-subunit processome"/>
    <property type="evidence" value="ECO:0007669"/>
    <property type="project" value="TreeGrafter"/>
</dbReference>
<dbReference type="Pfam" id="PF20416">
    <property type="entry name" value="UTP20"/>
    <property type="match status" value="1"/>
</dbReference>
<feature type="non-terminal residue" evidence="5">
    <location>
        <position position="2336"/>
    </location>
</feature>
<dbReference type="Gene3D" id="1.25.10.10">
    <property type="entry name" value="Leucine-rich Repeat Variant"/>
    <property type="match status" value="2"/>
</dbReference>
<dbReference type="STRING" id="178035.A0A154NYR5"/>
<evidence type="ECO:0000259" key="4">
    <source>
        <dbReference type="Pfam" id="PF23099"/>
    </source>
</evidence>
<evidence type="ECO:0000259" key="2">
    <source>
        <dbReference type="Pfam" id="PF07539"/>
    </source>
</evidence>
<feature type="region of interest" description="Disordered" evidence="1">
    <location>
        <begin position="569"/>
        <end position="623"/>
    </location>
</feature>
<dbReference type="Pfam" id="PF07539">
    <property type="entry name" value="UTP20_N"/>
    <property type="match status" value="1"/>
</dbReference>
<sequence length="2336" mass="267631">MKNKPVRHKESNTFQFKPFSERISEIDVDVFHRVGHRNEEDDDEVETYFHQTLQKWNFLNLTEGYCSFKKKVRDIVTLPQLINQKQFVIETLIEYLEQKDVLFLQPILELVVALSKDLQKDFYNYFPKFLTVIIDLLRTKDTEQIEYTFTALAYLFKFLWRYLVKNVKTVLDLLLPLLADTQPAYINNFAAESFAFVVRKVKDKDSFIRIIINILEENPNGVPGGGKLLFDVIAGTPGQFHSCAEQMLLLYFNALNDDSINQDIMVKVLKVIINCFLQNMHPQKSSIFWSVLLNVINTSAEKTKSFESTAGREKSLILVMHLLSTVVNYKNGRFVIEPVPLIKKLVQIFDMFEDQNDVLHEIIKVAVAVLLADNIKLMQETSNQIVLKIITKLNSPFSEVRLIVTHLYSLYNSIEEIKSIGTSADKSAMEHMYLAECEPTTVQTYRNKLLHLQALAFDGNVLSECEQFWPVFLNELQCDHKEVADFSPLYECDIISEIEVTIQTSKDKPDYKNHKILLWKCMGSFSHYCEMKNRDLTGIFIDYVNENFFQTNSEDAKCCSISKAENLNEPDNKMEIDADDDESDNEFNENEMDTKDEEEQKEEKKVTISTGRKSKRTDTKSKQTFMPSRIYKTKLLIAQLEIFGKVTNPRTLYRESEMQTIYLDLLSSKSSDVQTAALNCLLTYKYKYLLPYKDNLNNLISEKNLKNELVRFKVDEESNMIQNDHRAEFIPILMRLLYAKMVSKVGLRTGGKGGGLLRRKMILRFLSGTQEDEMIIFVKMAFRPFRKYMSLELNGKVNLKELTQNIINTVDLKNVIPPKRLQSAINLLGILIEQFGGKMAQKLLPYLLGLVICILAEVTGVLQRSNKVYVGYLPSIRSVRKSCILILARFFGHYENYEWSEHEIDALFNVAVFPWLEKLPMECIHSPTPLLKLFTAWSQNSRYYSLFIKYREDNKLVSPLPFIMQLLLGPKTHASVVNAILEMIEKMVTLQDYGKTNENDMDVDGPIIPLTSVLTNLLEVNEEALSNGVNYGSTILLPHVFSILKYIKKKLEKTNRGVNKTELVILSRISEFVKDADACDTLLTLIVPILIRRVGASESEETIIELITTVINLMKHIKKPEIHLRAILPLLGIISSIPARKLFLNLYKTIAEGSAEEFREVHVKSYNTITALNAWDRRWIDQPDIQKRLDAFTEINNEIEKDAITLEFGVAVIYNCYYILKNETDLAMRDSAGQCLKLVGPKLAKKYRENNLDRRYLMDGTILPIVRKGIVSRNEAVRLQSIGFLGHMSMECPEVHPVLRDLSLLTNKVDPEVDFFENMQHLQMHRRGRALLKFCTLAKTLDKAPNPGTLTQFILPLASSYLCNEHYIHKNSIVDAAIETVGTVCRLLPWHQYEIILKHYLGKLRGSIEFQKQLVRIVVIILDSFHFNLSKYKFEGGSIGSGNVKEIVENKTVPAEKEEKDEKAAEKDNEETVNEVEETLDDALNSENLESVEELVEKEQKGAQEDVLAMDKQIVLSQNGAKKVVFSISKELLPQLHRSIIARTSRETSHKVNKKRLAADNEEEELMRVPIALAFVKLLQKLPERILNSNLPGIFMKLCTFLKSRLESVRRVTREVLQKIMITLGPKYLHHLLREMNTLLTKGFQVHVLAYTLQSVLVALKPYFQKLDINQNLQSILSVCKVDLFGLTAEEKEVIGIVKNVSEAKSTKSFDIFHILAEYITESCLLDLILPLKEVVVKTHSHKTVQKVVECFRNVVLGLVDNTFIPLEKMLMFLYGIVSESIPQLLPEKKGKEYTEKESEALSKQKPDCYLIPPVPKSRMGIKSASKTSKNTNIHVIVEFGLKLFHILLKRDKVSGATFTPFVDPFVPIISDCLQSQHVKLSTLALQCLHWLLKLDLSSIQESISDICTSIFNVLHKYAAAGLGKGDNFDLVMAAFKCMSVIVRDVKHYTITVDQLKVLIMYAEQDMHDSDKQATAFGLLKAIIARKMFFPEMYLVMEKVAALSVTSEIEHVRQQSRSVFYSYIMEYPLGKHLNKHIAFYLTQLSYEMQPGRLSALEMLHSIVTGFPVKTLVLKSGLIFVMAGARLVNDDDPTCRKLCAKCIKEMVTRVPYNKRSKLFDIVVEWLKDDKVMHRTLAAQLCGIFVTVEKDTFESRLNEVLPLLLKQFHAKFDDKEEPGRFVKLPTTENTKLEMLPNVKDPERMKDHHMFQVLQLLLKISANCTAFLKNDEYKEAVRSFAEYSQSLLAHPHTWVRLTASQMIGFILAVLDVDKVIDLLKNPEKCETETGYMYSDPAATIKSLTLDLVGQLQPDMVFEELSEQSIKNLICIARILKSIK</sequence>
<feature type="domain" description="U3 small nucleolar RNA-associated protein 20 C-terminal" evidence="4">
    <location>
        <begin position="2133"/>
        <end position="2333"/>
    </location>
</feature>
<protein>
    <submittedName>
        <fullName evidence="5">Small subunit processome component 20 like protein</fullName>
    </submittedName>
</protein>
<name>A0A154NYR5_DUFNO</name>
<dbReference type="InterPro" id="IPR052575">
    <property type="entry name" value="SSU_processome_comp_20"/>
</dbReference>
<feature type="compositionally biased region" description="Basic and acidic residues" evidence="1">
    <location>
        <begin position="1453"/>
        <end position="1467"/>
    </location>
</feature>
<feature type="compositionally biased region" description="Acidic residues" evidence="1">
    <location>
        <begin position="577"/>
        <end position="600"/>
    </location>
</feature>
<dbReference type="InterPro" id="IPR016024">
    <property type="entry name" value="ARM-type_fold"/>
</dbReference>
<reference evidence="5 6" key="1">
    <citation type="submission" date="2015-07" db="EMBL/GenBank/DDBJ databases">
        <title>The genome of Dufourea novaeangliae.</title>
        <authorList>
            <person name="Pan H."/>
            <person name="Kapheim K."/>
        </authorList>
    </citation>
    <scope>NUCLEOTIDE SEQUENCE [LARGE SCALE GENOMIC DNA]</scope>
    <source>
        <strain evidence="5">0120121106</strain>
        <tissue evidence="5">Whole body</tissue>
    </source>
</reference>
<evidence type="ECO:0000313" key="6">
    <source>
        <dbReference type="Proteomes" id="UP000076502"/>
    </source>
</evidence>